<reference evidence="1" key="1">
    <citation type="submission" date="2008-01" db="EMBL/GenBank/DDBJ databases">
        <title>Complete sequence of chromosome of Caulobacter sp. K31.</title>
        <authorList>
            <consortium name="US DOE Joint Genome Institute"/>
            <person name="Copeland A."/>
            <person name="Lucas S."/>
            <person name="Lapidus A."/>
            <person name="Barry K."/>
            <person name="Glavina del Rio T."/>
            <person name="Dalin E."/>
            <person name="Tice H."/>
            <person name="Pitluck S."/>
            <person name="Bruce D."/>
            <person name="Goodwin L."/>
            <person name="Thompson L.S."/>
            <person name="Brettin T."/>
            <person name="Detter J.C."/>
            <person name="Han C."/>
            <person name="Schmutz J."/>
            <person name="Larimer F."/>
            <person name="Land M."/>
            <person name="Hauser L."/>
            <person name="Kyrpides N."/>
            <person name="Kim E."/>
            <person name="Stephens C."/>
            <person name="Richardson P."/>
        </authorList>
    </citation>
    <scope>NUCLEOTIDE SEQUENCE [LARGE SCALE GENOMIC DNA]</scope>
    <source>
        <strain evidence="1">K31</strain>
    </source>
</reference>
<evidence type="ECO:0000313" key="1">
    <source>
        <dbReference type="EMBL" id="ABZ71149.1"/>
    </source>
</evidence>
<sequence length="111" mass="11405">MTPDAFIAIASGLAMVKAKTVLGAMRFAASGKTFATVGWPEAGWAVVKLAPADQGDLVSASAGVAPEPGERGRKGITLLHLRDVSEVTAKRVLIAAWQNALAPQHSVAKTG</sequence>
<gene>
    <name evidence="1" type="ordered locus">Caul_2021</name>
</gene>
<dbReference type="STRING" id="366602.Caul_2021"/>
<name>B0T6T4_CAUSK</name>
<dbReference type="EMBL" id="CP000927">
    <property type="protein sequence ID" value="ABZ71149.1"/>
    <property type="molecule type" value="Genomic_DNA"/>
</dbReference>
<dbReference type="KEGG" id="cak:Caul_2021"/>
<dbReference type="OrthoDB" id="7193251at2"/>
<evidence type="ECO:0008006" key="2">
    <source>
        <dbReference type="Google" id="ProtNLM"/>
    </source>
</evidence>
<proteinExistence type="predicted"/>
<accession>B0T6T4</accession>
<protein>
    <recommendedName>
        <fullName evidence="2">MmcQ/YjbR family DNA-binding protein</fullName>
    </recommendedName>
</protein>
<dbReference type="HOGENOM" id="CLU_2153817_0_0_5"/>
<dbReference type="AlphaFoldDB" id="B0T6T4"/>
<organism evidence="1">
    <name type="scientific">Caulobacter sp. (strain K31)</name>
    <dbReference type="NCBI Taxonomy" id="366602"/>
    <lineage>
        <taxon>Bacteria</taxon>
        <taxon>Pseudomonadati</taxon>
        <taxon>Pseudomonadota</taxon>
        <taxon>Alphaproteobacteria</taxon>
        <taxon>Caulobacterales</taxon>
        <taxon>Caulobacteraceae</taxon>
        <taxon>Caulobacter</taxon>
    </lineage>
</organism>